<name>A0A0G9K4X3_9BACT</name>
<keyword evidence="1" id="KW-0808">Transferase</keyword>
<reference evidence="1 2" key="1">
    <citation type="submission" date="2014-01" db="EMBL/GenBank/DDBJ databases">
        <title>Development of a Comparative Genomic Fingerprinting Assay for High Resolution Genotyping of Arcobacter butzleri.</title>
        <authorList>
            <person name="Webb A.L."/>
            <person name="Inglis G.D."/>
            <person name="Kruczkiewicz P."/>
            <person name="Selinger L.B."/>
            <person name="Taboada E.N."/>
        </authorList>
    </citation>
    <scope>NUCLEOTIDE SEQUENCE [LARGE SCALE GENOMIC DNA]</scope>
    <source>
        <strain evidence="1 2">L348</strain>
    </source>
</reference>
<dbReference type="GO" id="GO:0016301">
    <property type="term" value="F:kinase activity"/>
    <property type="evidence" value="ECO:0007669"/>
    <property type="project" value="UniProtKB-KW"/>
</dbReference>
<dbReference type="Pfam" id="PF10294">
    <property type="entry name" value="Methyltransf_16"/>
    <property type="match status" value="1"/>
</dbReference>
<evidence type="ECO:0000313" key="2">
    <source>
        <dbReference type="Proteomes" id="UP000035514"/>
    </source>
</evidence>
<gene>
    <name evidence="1" type="ORF">AA20_03050</name>
</gene>
<evidence type="ECO:0000313" key="1">
    <source>
        <dbReference type="EMBL" id="KLE01536.1"/>
    </source>
</evidence>
<protein>
    <submittedName>
        <fullName evidence="1">Histidine kinase</fullName>
    </submittedName>
</protein>
<dbReference type="PATRIC" id="fig|1447256.3.peg.587"/>
<keyword evidence="1" id="KW-0418">Kinase</keyword>
<dbReference type="Proteomes" id="UP000035514">
    <property type="component" value="Unassembled WGS sequence"/>
</dbReference>
<dbReference type="EMBL" id="JAIQ01000065">
    <property type="protein sequence ID" value="KLE01536.1"/>
    <property type="molecule type" value="Genomic_DNA"/>
</dbReference>
<dbReference type="GeneID" id="24305512"/>
<comment type="caution">
    <text evidence="1">The sequence shown here is derived from an EMBL/GenBank/DDBJ whole genome shotgun (WGS) entry which is preliminary data.</text>
</comment>
<dbReference type="RefSeq" id="WP_004509797.1">
    <property type="nucleotide sequence ID" value="NZ_JAIQ01000065.1"/>
</dbReference>
<dbReference type="InterPro" id="IPR019410">
    <property type="entry name" value="Methyltransf_16"/>
</dbReference>
<accession>A0A0G9K4X3</accession>
<dbReference type="AlphaFoldDB" id="A0A0G9K4X3"/>
<sequence>MKDIRFKYQTIEFGEDDIHLRTLRDKQQFSDEEKKAEKLGISSATWPLFGIVWPSSEVLANFIYDYDFENKRILEVGCGIGLSSLVLNRLNADITATDYHPEAENFLDINTQLNQDDEIPFVRTSWSDEFTEELGKFDLIIGSDLLYERNHAELLSAFINAHANPKCKVILVNPNRGHQGKFTSKMEEYGFSCISFEPTNTDYLDEPYKGKIFKYTRNL</sequence>
<dbReference type="SUPFAM" id="SSF53335">
    <property type="entry name" value="S-adenosyl-L-methionine-dependent methyltransferases"/>
    <property type="match status" value="1"/>
</dbReference>
<proteinExistence type="predicted"/>
<dbReference type="PANTHER" id="PTHR14614">
    <property type="entry name" value="HEPATOCELLULAR CARCINOMA-ASSOCIATED ANTIGEN"/>
    <property type="match status" value="1"/>
</dbReference>
<organism evidence="1 2">
    <name type="scientific">Aliarcobacter butzleri L348</name>
    <dbReference type="NCBI Taxonomy" id="1447256"/>
    <lineage>
        <taxon>Bacteria</taxon>
        <taxon>Pseudomonadati</taxon>
        <taxon>Campylobacterota</taxon>
        <taxon>Epsilonproteobacteria</taxon>
        <taxon>Campylobacterales</taxon>
        <taxon>Arcobacteraceae</taxon>
        <taxon>Aliarcobacter</taxon>
    </lineage>
</organism>
<dbReference type="InterPro" id="IPR029063">
    <property type="entry name" value="SAM-dependent_MTases_sf"/>
</dbReference>
<dbReference type="CDD" id="cd02440">
    <property type="entry name" value="AdoMet_MTases"/>
    <property type="match status" value="1"/>
</dbReference>
<dbReference type="Gene3D" id="3.40.50.150">
    <property type="entry name" value="Vaccinia Virus protein VP39"/>
    <property type="match status" value="1"/>
</dbReference>